<reference evidence="10 11" key="1">
    <citation type="submission" date="2020-07" db="EMBL/GenBank/DDBJ databases">
        <title>Moheibacter lacus sp. nov., a member of the family Flavobacteriaceae isolated from freshwater lake sediment.</title>
        <authorList>
            <person name="Liu Y."/>
        </authorList>
    </citation>
    <scope>NUCLEOTIDE SEQUENCE [LARGE SCALE GENOMIC DNA]</scope>
    <source>
        <strain evidence="10 11">BDHS18</strain>
    </source>
</reference>
<accession>A0A838ZP72</accession>
<sequence length="591" mass="65915">MKKFFGNVFAVIVGNVLTFTLIGLVVGGIALFSLASTWFESSGPREGSVLEITLEAPVKESTMDNEVSLFSPPPGSEVYFREILRSIEAAKEDDKIKGISLKVQHFQGGTTQLTDIRNALLDFKTSGKFIYAYSHNATQGAYYLNSVADSIFQNPMGMVLVQGLSAEVMFFKNFGDKYGVNFQVIRHGAYKSAVEPYLREDLSPENREQLSVLLNDIWGNFSTDMAKSRKMSDEDFKMVVDSLYSFNPAKALSFKLVDKISHEAVYKKALADRLELETEKDKTIEEVLDKHTIALTKYATTLKPEKGRDQVAVLYASGTIMPGESYSGIQSEVYKKTIRDLKEDKNVKAVVLRVNSPGGSADASEEILYELRELRKEKPLIVSFGDVAASGGYYIAMEADSIFANPNTITGSIGVLGMIPSVKKLVNNVGITTDYVNTNQNSDFLKTPFKPLSDSGIQTMTLMTESVYEIFVKHVMKARGMTFEQVDAIGGGRVWSGEQAVKLGLVDRIGSLEDAISSAADLAELENYSVMSYPFRKGGFEEFLQEYQTTKAETMVREELGQEYFQLYQELKFMREFKGIQLRMEFDINLN</sequence>
<dbReference type="AlphaFoldDB" id="A0A838ZP72"/>
<dbReference type="CDD" id="cd07018">
    <property type="entry name" value="S49_SppA_67K_type"/>
    <property type="match status" value="1"/>
</dbReference>
<dbReference type="InterPro" id="IPR004635">
    <property type="entry name" value="Pept_S49_SppA"/>
</dbReference>
<dbReference type="RefSeq" id="WP_182043125.1">
    <property type="nucleotide sequence ID" value="NZ_JACDZE010000001.1"/>
</dbReference>
<feature type="domain" description="Peptidase S49" evidence="9">
    <location>
        <begin position="123"/>
        <end position="271"/>
    </location>
</feature>
<feature type="transmembrane region" description="Helical" evidence="8">
    <location>
        <begin position="12"/>
        <end position="39"/>
    </location>
</feature>
<proteinExistence type="inferred from homology"/>
<dbReference type="InterPro" id="IPR004634">
    <property type="entry name" value="Pept_S49_pIV"/>
</dbReference>
<dbReference type="SUPFAM" id="SSF52096">
    <property type="entry name" value="ClpP/crotonase"/>
    <property type="match status" value="2"/>
</dbReference>
<evidence type="ECO:0000259" key="9">
    <source>
        <dbReference type="Pfam" id="PF01343"/>
    </source>
</evidence>
<evidence type="ECO:0000313" key="10">
    <source>
        <dbReference type="EMBL" id="MBA5629576.1"/>
    </source>
</evidence>
<feature type="domain" description="Peptidase S49" evidence="9">
    <location>
        <begin position="374"/>
        <end position="525"/>
    </location>
</feature>
<feature type="active site" description="Nucleophile" evidence="7">
    <location>
        <position position="390"/>
    </location>
</feature>
<dbReference type="InterPro" id="IPR047272">
    <property type="entry name" value="S49_SppA_C"/>
</dbReference>
<dbReference type="PANTHER" id="PTHR33209:SF1">
    <property type="entry name" value="PEPTIDASE S49 DOMAIN-CONTAINING PROTEIN"/>
    <property type="match status" value="1"/>
</dbReference>
<dbReference type="Pfam" id="PF01343">
    <property type="entry name" value="Peptidase_S49"/>
    <property type="match status" value="2"/>
</dbReference>
<evidence type="ECO:0000256" key="8">
    <source>
        <dbReference type="SAM" id="Phobius"/>
    </source>
</evidence>
<dbReference type="InterPro" id="IPR002142">
    <property type="entry name" value="Peptidase_S49"/>
</dbReference>
<dbReference type="CDD" id="cd07023">
    <property type="entry name" value="S49_Sppa_N_C"/>
    <property type="match status" value="1"/>
</dbReference>
<dbReference type="PANTHER" id="PTHR33209">
    <property type="entry name" value="PROTEASE 4"/>
    <property type="match status" value="1"/>
</dbReference>
<evidence type="ECO:0000256" key="2">
    <source>
        <dbReference type="ARBA" id="ARBA00008683"/>
    </source>
</evidence>
<protein>
    <submittedName>
        <fullName evidence="10">Signal peptide peptidase SppA</fullName>
    </submittedName>
</protein>
<dbReference type="NCBIfam" id="TIGR00705">
    <property type="entry name" value="SppA_67K"/>
    <property type="match status" value="1"/>
</dbReference>
<keyword evidence="3" id="KW-0645">Protease</keyword>
<keyword evidence="5" id="KW-0720">Serine protease</keyword>
<comment type="similarity">
    <text evidence="2">Belongs to the peptidase S49 family.</text>
</comment>
<dbReference type="EMBL" id="JACDZE010000001">
    <property type="protein sequence ID" value="MBA5629576.1"/>
    <property type="molecule type" value="Genomic_DNA"/>
</dbReference>
<dbReference type="GO" id="GO:0008236">
    <property type="term" value="F:serine-type peptidase activity"/>
    <property type="evidence" value="ECO:0007669"/>
    <property type="project" value="UniProtKB-KW"/>
</dbReference>
<comment type="caution">
    <text evidence="10">The sequence shown here is derived from an EMBL/GenBank/DDBJ whole genome shotgun (WGS) entry which is preliminary data.</text>
</comment>
<keyword evidence="8" id="KW-1133">Transmembrane helix</keyword>
<gene>
    <name evidence="10" type="primary">sppA</name>
    <name evidence="10" type="ORF">HU137_07305</name>
</gene>
<dbReference type="Gene3D" id="3.90.226.10">
    <property type="entry name" value="2-enoyl-CoA Hydratase, Chain A, domain 1"/>
    <property type="match status" value="3"/>
</dbReference>
<keyword evidence="4" id="KW-0378">Hydrolase</keyword>
<evidence type="ECO:0000256" key="3">
    <source>
        <dbReference type="ARBA" id="ARBA00022670"/>
    </source>
</evidence>
<evidence type="ECO:0000256" key="6">
    <source>
        <dbReference type="ARBA" id="ARBA00023136"/>
    </source>
</evidence>
<keyword evidence="6 8" id="KW-0472">Membrane</keyword>
<organism evidence="10 11">
    <name type="scientific">Moheibacter lacus</name>
    <dbReference type="NCBI Taxonomy" id="2745851"/>
    <lineage>
        <taxon>Bacteria</taxon>
        <taxon>Pseudomonadati</taxon>
        <taxon>Bacteroidota</taxon>
        <taxon>Flavobacteriia</taxon>
        <taxon>Flavobacteriales</taxon>
        <taxon>Weeksellaceae</taxon>
        <taxon>Moheibacter</taxon>
    </lineage>
</organism>
<evidence type="ECO:0000256" key="7">
    <source>
        <dbReference type="PIRSR" id="PIRSR001217-1"/>
    </source>
</evidence>
<keyword evidence="8" id="KW-0812">Transmembrane</keyword>
<evidence type="ECO:0000313" key="11">
    <source>
        <dbReference type="Proteomes" id="UP000552241"/>
    </source>
</evidence>
<dbReference type="Proteomes" id="UP000552241">
    <property type="component" value="Unassembled WGS sequence"/>
</dbReference>
<comment type="subcellular location">
    <subcellularLocation>
        <location evidence="1">Membrane</location>
    </subcellularLocation>
</comment>
<name>A0A838ZP72_9FLAO</name>
<dbReference type="InterPro" id="IPR047217">
    <property type="entry name" value="S49_SppA_67K_type_N"/>
</dbReference>
<dbReference type="Gene3D" id="6.20.330.10">
    <property type="match status" value="1"/>
</dbReference>
<dbReference type="GO" id="GO:0006465">
    <property type="term" value="P:signal peptide processing"/>
    <property type="evidence" value="ECO:0007669"/>
    <property type="project" value="InterPro"/>
</dbReference>
<evidence type="ECO:0000256" key="1">
    <source>
        <dbReference type="ARBA" id="ARBA00004370"/>
    </source>
</evidence>
<dbReference type="PIRSF" id="PIRSF001217">
    <property type="entry name" value="Protease_4_SppA"/>
    <property type="match status" value="1"/>
</dbReference>
<keyword evidence="11" id="KW-1185">Reference proteome</keyword>
<evidence type="ECO:0000256" key="4">
    <source>
        <dbReference type="ARBA" id="ARBA00022801"/>
    </source>
</evidence>
<dbReference type="NCBIfam" id="TIGR00706">
    <property type="entry name" value="SppA_dom"/>
    <property type="match status" value="1"/>
</dbReference>
<dbReference type="InterPro" id="IPR029045">
    <property type="entry name" value="ClpP/crotonase-like_dom_sf"/>
</dbReference>
<feature type="active site" description="Proton donor/acceptor" evidence="7">
    <location>
        <position position="191"/>
    </location>
</feature>
<dbReference type="GO" id="GO:0016020">
    <property type="term" value="C:membrane"/>
    <property type="evidence" value="ECO:0007669"/>
    <property type="project" value="UniProtKB-SubCell"/>
</dbReference>
<evidence type="ECO:0000256" key="5">
    <source>
        <dbReference type="ARBA" id="ARBA00022825"/>
    </source>
</evidence>